<gene>
    <name evidence="2" type="ORF">BRAFLDRAFT_98227</name>
</gene>
<feature type="region of interest" description="Disordered" evidence="1">
    <location>
        <begin position="217"/>
        <end position="302"/>
    </location>
</feature>
<dbReference type="AlphaFoldDB" id="C3ZBZ8"/>
<reference evidence="2" key="1">
    <citation type="journal article" date="2008" name="Nature">
        <title>The amphioxus genome and the evolution of the chordate karyotype.</title>
        <authorList>
            <consortium name="US DOE Joint Genome Institute (JGI-PGF)"/>
            <person name="Putnam N.H."/>
            <person name="Butts T."/>
            <person name="Ferrier D.E.K."/>
            <person name="Furlong R.F."/>
            <person name="Hellsten U."/>
            <person name="Kawashima T."/>
            <person name="Robinson-Rechavi M."/>
            <person name="Shoguchi E."/>
            <person name="Terry A."/>
            <person name="Yu J.-K."/>
            <person name="Benito-Gutierrez E.L."/>
            <person name="Dubchak I."/>
            <person name="Garcia-Fernandez J."/>
            <person name="Gibson-Brown J.J."/>
            <person name="Grigoriev I.V."/>
            <person name="Horton A.C."/>
            <person name="de Jong P.J."/>
            <person name="Jurka J."/>
            <person name="Kapitonov V.V."/>
            <person name="Kohara Y."/>
            <person name="Kuroki Y."/>
            <person name="Lindquist E."/>
            <person name="Lucas S."/>
            <person name="Osoegawa K."/>
            <person name="Pennacchio L.A."/>
            <person name="Salamov A.A."/>
            <person name="Satou Y."/>
            <person name="Sauka-Spengler T."/>
            <person name="Schmutz J."/>
            <person name="Shin-I T."/>
            <person name="Toyoda A."/>
            <person name="Bronner-Fraser M."/>
            <person name="Fujiyama A."/>
            <person name="Holland L.Z."/>
            <person name="Holland P.W.H."/>
            <person name="Satoh N."/>
            <person name="Rokhsar D.S."/>
        </authorList>
    </citation>
    <scope>NUCLEOTIDE SEQUENCE [LARGE SCALE GENOMIC DNA]</scope>
    <source>
        <strain evidence="2">S238N-H82</strain>
        <tissue evidence="2">Testes</tissue>
    </source>
</reference>
<feature type="compositionally biased region" description="Basic and acidic residues" evidence="1">
    <location>
        <begin position="254"/>
        <end position="274"/>
    </location>
</feature>
<proteinExistence type="predicted"/>
<organism>
    <name type="scientific">Branchiostoma floridae</name>
    <name type="common">Florida lancelet</name>
    <name type="synonym">Amphioxus</name>
    <dbReference type="NCBI Taxonomy" id="7739"/>
    <lineage>
        <taxon>Eukaryota</taxon>
        <taxon>Metazoa</taxon>
        <taxon>Chordata</taxon>
        <taxon>Cephalochordata</taxon>
        <taxon>Leptocardii</taxon>
        <taxon>Amphioxiformes</taxon>
        <taxon>Branchiostomatidae</taxon>
        <taxon>Branchiostoma</taxon>
    </lineage>
</organism>
<dbReference type="EMBL" id="GG666604">
    <property type="protein sequence ID" value="EEN49939.1"/>
    <property type="molecule type" value="Genomic_DNA"/>
</dbReference>
<dbReference type="InParanoid" id="C3ZBZ8"/>
<protein>
    <submittedName>
        <fullName evidence="2">Uncharacterized protein</fullName>
    </submittedName>
</protein>
<evidence type="ECO:0000313" key="2">
    <source>
        <dbReference type="EMBL" id="EEN49939.1"/>
    </source>
</evidence>
<sequence>MFHYNFGRSTLQQGTWIVKTIMNHTNPEQCRNDAVIARVNRREQIDLDVNDSQTRQDTDRAGYQGTVCDSQVFIKALFSDEALKTDEDDESCSQTESELSSLPGMNIILKKYSIIVNQVMRENSWEFMLLVEKFTLWGQGGHFYSDVKDCDVSRNKVPQEESEGKEEVEEDVITERDLTDLLIPSSQQSELAQVTHDISHLLIPEEQAKQLEDMEDWKPDYVPPSSEKSSEGSYFEQAMGRDCPLQGTSPPDFYLKRDLSPSHSPHETESDRMGDLYLNNPLDNQPSLQLSTEEDDDDKHAQQEDKLILIIVQETLESAN</sequence>
<feature type="compositionally biased region" description="Polar residues" evidence="1">
    <location>
        <begin position="281"/>
        <end position="291"/>
    </location>
</feature>
<evidence type="ECO:0000256" key="1">
    <source>
        <dbReference type="SAM" id="MobiDB-lite"/>
    </source>
</evidence>
<name>C3ZBZ8_BRAFL</name>
<dbReference type="Gene3D" id="2.40.50.960">
    <property type="match status" value="1"/>
</dbReference>
<accession>C3ZBZ8</accession>